<keyword evidence="4" id="KW-0732">Signal</keyword>
<feature type="chain" id="PRO_5043022620" description="Pacifastin domain-containing protein" evidence="4">
    <location>
        <begin position="20"/>
        <end position="72"/>
    </location>
</feature>
<dbReference type="GO" id="GO:0030414">
    <property type="term" value="F:peptidase inhibitor activity"/>
    <property type="evidence" value="ECO:0007669"/>
    <property type="project" value="InterPro"/>
</dbReference>
<dbReference type="InterPro" id="IPR036201">
    <property type="entry name" value="Pacifastin_dom_sf"/>
</dbReference>
<comment type="caution">
    <text evidence="6">The sequence shown here is derived from an EMBL/GenBank/DDBJ whole genome shotgun (WGS) entry which is preliminary data.</text>
</comment>
<comment type="subcellular location">
    <subcellularLocation>
        <location evidence="1">Secreted</location>
    </subcellularLocation>
</comment>
<dbReference type="SUPFAM" id="SSF57283">
    <property type="entry name" value="PMP inhibitors"/>
    <property type="match status" value="1"/>
</dbReference>
<evidence type="ECO:0000256" key="4">
    <source>
        <dbReference type="SAM" id="SignalP"/>
    </source>
</evidence>
<protein>
    <recommendedName>
        <fullName evidence="5">Pacifastin domain-containing protein</fullName>
    </recommendedName>
</protein>
<gene>
    <name evidence="6" type="ORF">V1264_001937</name>
</gene>
<feature type="domain" description="Pacifastin" evidence="5">
    <location>
        <begin position="32"/>
        <end position="66"/>
    </location>
</feature>
<proteinExistence type="predicted"/>
<evidence type="ECO:0000256" key="2">
    <source>
        <dbReference type="ARBA" id="ARBA00022525"/>
    </source>
</evidence>
<dbReference type="GO" id="GO:0005576">
    <property type="term" value="C:extracellular region"/>
    <property type="evidence" value="ECO:0007669"/>
    <property type="project" value="UniProtKB-SubCell"/>
</dbReference>
<sequence>MKYLAVLCFIGALLNLTAGAPAVEIEGCLYKGVEYPAGSTYKQDCNTCHCSGNNLGVCTLMACISVDQIGPL</sequence>
<feature type="signal peptide" evidence="4">
    <location>
        <begin position="1"/>
        <end position="19"/>
    </location>
</feature>
<evidence type="ECO:0000313" key="6">
    <source>
        <dbReference type="EMBL" id="KAK7116217.1"/>
    </source>
</evidence>
<reference evidence="6 7" key="1">
    <citation type="submission" date="2024-02" db="EMBL/GenBank/DDBJ databases">
        <title>Chromosome-scale genome assembly of the rough periwinkle Littorina saxatilis.</title>
        <authorList>
            <person name="De Jode A."/>
            <person name="Faria R."/>
            <person name="Formenti G."/>
            <person name="Sims Y."/>
            <person name="Smith T.P."/>
            <person name="Tracey A."/>
            <person name="Wood J.M.D."/>
            <person name="Zagrodzka Z.B."/>
            <person name="Johannesson K."/>
            <person name="Butlin R.K."/>
            <person name="Leder E.H."/>
        </authorList>
    </citation>
    <scope>NUCLEOTIDE SEQUENCE [LARGE SCALE GENOMIC DNA]</scope>
    <source>
        <strain evidence="6">Snail1</strain>
        <tissue evidence="6">Muscle</tissue>
    </source>
</reference>
<dbReference type="Pfam" id="PF05375">
    <property type="entry name" value="Pacifastin_I"/>
    <property type="match status" value="1"/>
</dbReference>
<keyword evidence="7" id="KW-1185">Reference proteome</keyword>
<dbReference type="EMBL" id="JBAMIC010000001">
    <property type="protein sequence ID" value="KAK7116217.1"/>
    <property type="molecule type" value="Genomic_DNA"/>
</dbReference>
<name>A0AAN9C2K0_9CAEN</name>
<evidence type="ECO:0000256" key="1">
    <source>
        <dbReference type="ARBA" id="ARBA00004613"/>
    </source>
</evidence>
<organism evidence="6 7">
    <name type="scientific">Littorina saxatilis</name>
    <dbReference type="NCBI Taxonomy" id="31220"/>
    <lineage>
        <taxon>Eukaryota</taxon>
        <taxon>Metazoa</taxon>
        <taxon>Spiralia</taxon>
        <taxon>Lophotrochozoa</taxon>
        <taxon>Mollusca</taxon>
        <taxon>Gastropoda</taxon>
        <taxon>Caenogastropoda</taxon>
        <taxon>Littorinimorpha</taxon>
        <taxon>Littorinoidea</taxon>
        <taxon>Littorinidae</taxon>
        <taxon>Littorina</taxon>
    </lineage>
</organism>
<dbReference type="AlphaFoldDB" id="A0AAN9C2K0"/>
<dbReference type="PROSITE" id="PS51446">
    <property type="entry name" value="PACIFASTIN"/>
    <property type="match status" value="1"/>
</dbReference>
<dbReference type="Proteomes" id="UP001374579">
    <property type="component" value="Unassembled WGS sequence"/>
</dbReference>
<dbReference type="Gene3D" id="2.10.70.10">
    <property type="entry name" value="Complement Module, domain 1"/>
    <property type="match status" value="1"/>
</dbReference>
<evidence type="ECO:0000259" key="5">
    <source>
        <dbReference type="PROSITE" id="PS51446"/>
    </source>
</evidence>
<dbReference type="InterPro" id="IPR008037">
    <property type="entry name" value="Pacifastin_dom"/>
</dbReference>
<evidence type="ECO:0000313" key="7">
    <source>
        <dbReference type="Proteomes" id="UP001374579"/>
    </source>
</evidence>
<keyword evidence="2" id="KW-0964">Secreted</keyword>
<accession>A0AAN9C2K0</accession>
<evidence type="ECO:0000256" key="3">
    <source>
        <dbReference type="ARBA" id="ARBA00023157"/>
    </source>
</evidence>
<keyword evidence="3" id="KW-1015">Disulfide bond</keyword>